<feature type="domain" description="HTH cro/C1-type" evidence="1">
    <location>
        <begin position="16"/>
        <end position="72"/>
    </location>
</feature>
<dbReference type="PROSITE" id="PS50943">
    <property type="entry name" value="HTH_CROC1"/>
    <property type="match status" value="1"/>
</dbReference>
<dbReference type="EMBL" id="JABWDU010000002">
    <property type="protein sequence ID" value="NVD39373.1"/>
    <property type="molecule type" value="Genomic_DNA"/>
</dbReference>
<dbReference type="RefSeq" id="WP_176352919.1">
    <property type="nucleotide sequence ID" value="NZ_JABWDU010000002.1"/>
</dbReference>
<dbReference type="GO" id="GO:0003677">
    <property type="term" value="F:DNA binding"/>
    <property type="evidence" value="ECO:0007669"/>
    <property type="project" value="InterPro"/>
</dbReference>
<organism evidence="2 3">
    <name type="scientific">Ensifer oleiphilus</name>
    <dbReference type="NCBI Taxonomy" id="2742698"/>
    <lineage>
        <taxon>Bacteria</taxon>
        <taxon>Pseudomonadati</taxon>
        <taxon>Pseudomonadota</taxon>
        <taxon>Alphaproteobacteria</taxon>
        <taxon>Hyphomicrobiales</taxon>
        <taxon>Rhizobiaceae</taxon>
        <taxon>Sinorhizobium/Ensifer group</taxon>
        <taxon>Ensifer</taxon>
    </lineage>
</organism>
<dbReference type="InterPro" id="IPR001387">
    <property type="entry name" value="Cro/C1-type_HTH"/>
</dbReference>
<comment type="caution">
    <text evidence="2">The sequence shown here is derived from an EMBL/GenBank/DDBJ whole genome shotgun (WGS) entry which is preliminary data.</text>
</comment>
<dbReference type="Pfam" id="PF01381">
    <property type="entry name" value="HTH_3"/>
    <property type="match status" value="1"/>
</dbReference>
<dbReference type="SUPFAM" id="SSF47413">
    <property type="entry name" value="lambda repressor-like DNA-binding domains"/>
    <property type="match status" value="1"/>
</dbReference>
<evidence type="ECO:0000313" key="2">
    <source>
        <dbReference type="EMBL" id="NVD39373.1"/>
    </source>
</evidence>
<evidence type="ECO:0000313" key="3">
    <source>
        <dbReference type="Proteomes" id="UP000520198"/>
    </source>
</evidence>
<dbReference type="Proteomes" id="UP000520198">
    <property type="component" value="Unassembled WGS sequence"/>
</dbReference>
<protein>
    <submittedName>
        <fullName evidence="2">Helix-turn-helix transcriptional regulator</fullName>
    </submittedName>
</protein>
<dbReference type="InterPro" id="IPR010982">
    <property type="entry name" value="Lambda_DNA-bd_dom_sf"/>
</dbReference>
<dbReference type="Gene3D" id="1.10.260.40">
    <property type="entry name" value="lambda repressor-like DNA-binding domains"/>
    <property type="match status" value="1"/>
</dbReference>
<evidence type="ECO:0000259" key="1">
    <source>
        <dbReference type="PROSITE" id="PS50943"/>
    </source>
</evidence>
<proteinExistence type="predicted"/>
<sequence length="173" mass="18765">MGKKPKPSKTPLGERLVQTREKLGFSQQRAAFAETVGLTEPMLGYYERGDRTPDALALSAYRTEHGVSLTWLITGQGDMFEDTSKGPAPSAGVDVVLLQQLHDTVQAVFVECKQTPPPRAVTAEAGELYNQLLGMVADIRDKAVVAALIPVLRDRFKERIASAEPGSGKREAS</sequence>
<keyword evidence="3" id="KW-1185">Reference proteome</keyword>
<dbReference type="CDD" id="cd00093">
    <property type="entry name" value="HTH_XRE"/>
    <property type="match status" value="1"/>
</dbReference>
<name>A0A7Y6Q5D3_9HYPH</name>
<dbReference type="AlphaFoldDB" id="A0A7Y6Q5D3"/>
<dbReference type="SMART" id="SM00530">
    <property type="entry name" value="HTH_XRE"/>
    <property type="match status" value="1"/>
</dbReference>
<gene>
    <name evidence="2" type="ORF">HT585_10935</name>
</gene>
<accession>A0A7Y6Q5D3</accession>
<reference evidence="2 3" key="1">
    <citation type="submission" date="2020-06" db="EMBL/GenBank/DDBJ databases">
        <authorList>
            <person name="Grouzdev D.S."/>
        </authorList>
    </citation>
    <scope>NUCLEOTIDE SEQUENCE [LARGE SCALE GENOMIC DNA]</scope>
    <source>
        <strain evidence="2 3">HO-A22</strain>
    </source>
</reference>